<feature type="transmembrane region" description="Helical" evidence="2">
    <location>
        <begin position="121"/>
        <end position="140"/>
    </location>
</feature>
<feature type="transmembrane region" description="Helical" evidence="2">
    <location>
        <begin position="38"/>
        <end position="58"/>
    </location>
</feature>
<evidence type="ECO:0008006" key="5">
    <source>
        <dbReference type="Google" id="ProtNLM"/>
    </source>
</evidence>
<proteinExistence type="predicted"/>
<sequence length="202" mass="22081">MGGTAKPRRRKAAAPSLQYERHAGKRRTSGKDARKGEFVFGCLIFLCITGGIVLLAVVDMLWGDDTWQWAAEAWPGGAYAFAACLGALAPFLVLLSVWSLSSMKWKSWKAHPARTLVRTGLGVTSAAALVPYVSLVFNAQDTGEWGRGRDTAPSWVFSNYPWLWAVGLLSTIVTITALVRAAFVINDRRRPEAEEATQPTEP</sequence>
<accession>A0ABN3J812</accession>
<feature type="compositionally biased region" description="Basic residues" evidence="1">
    <location>
        <begin position="1"/>
        <end position="12"/>
    </location>
</feature>
<comment type="caution">
    <text evidence="3">The sequence shown here is derived from an EMBL/GenBank/DDBJ whole genome shotgun (WGS) entry which is preliminary data.</text>
</comment>
<dbReference type="Proteomes" id="UP001499986">
    <property type="component" value="Unassembled WGS sequence"/>
</dbReference>
<keyword evidence="2" id="KW-1133">Transmembrane helix</keyword>
<evidence type="ECO:0000313" key="3">
    <source>
        <dbReference type="EMBL" id="GAA2424271.1"/>
    </source>
</evidence>
<feature type="region of interest" description="Disordered" evidence="1">
    <location>
        <begin position="1"/>
        <end position="28"/>
    </location>
</feature>
<name>A0ABN3J812_9ACTN</name>
<gene>
    <name evidence="3" type="ORF">GCM10010255_77210</name>
</gene>
<evidence type="ECO:0000256" key="1">
    <source>
        <dbReference type="SAM" id="MobiDB-lite"/>
    </source>
</evidence>
<keyword evidence="2" id="KW-0472">Membrane</keyword>
<dbReference type="RefSeq" id="WP_086841216.1">
    <property type="nucleotide sequence ID" value="NZ_BAAASE010000015.1"/>
</dbReference>
<protein>
    <recommendedName>
        <fullName evidence="5">DUF2975 domain-containing protein</fullName>
    </recommendedName>
</protein>
<keyword evidence="4" id="KW-1185">Reference proteome</keyword>
<evidence type="ECO:0000313" key="4">
    <source>
        <dbReference type="Proteomes" id="UP001499986"/>
    </source>
</evidence>
<keyword evidence="2" id="KW-0812">Transmembrane</keyword>
<evidence type="ECO:0000256" key="2">
    <source>
        <dbReference type="SAM" id="Phobius"/>
    </source>
</evidence>
<organism evidence="3 4">
    <name type="scientific">Streptomyces coeruleofuscus</name>
    <dbReference type="NCBI Taxonomy" id="66879"/>
    <lineage>
        <taxon>Bacteria</taxon>
        <taxon>Bacillati</taxon>
        <taxon>Actinomycetota</taxon>
        <taxon>Actinomycetes</taxon>
        <taxon>Kitasatosporales</taxon>
        <taxon>Streptomycetaceae</taxon>
        <taxon>Streptomyces</taxon>
    </lineage>
</organism>
<reference evidence="3 4" key="1">
    <citation type="journal article" date="2019" name="Int. J. Syst. Evol. Microbiol.">
        <title>The Global Catalogue of Microorganisms (GCM) 10K type strain sequencing project: providing services to taxonomists for standard genome sequencing and annotation.</title>
        <authorList>
            <consortium name="The Broad Institute Genomics Platform"/>
            <consortium name="The Broad Institute Genome Sequencing Center for Infectious Disease"/>
            <person name="Wu L."/>
            <person name="Ma J."/>
        </authorList>
    </citation>
    <scope>NUCLEOTIDE SEQUENCE [LARGE SCALE GENOMIC DNA]</scope>
    <source>
        <strain evidence="3 4">JCM 4358</strain>
    </source>
</reference>
<feature type="transmembrane region" description="Helical" evidence="2">
    <location>
        <begin position="78"/>
        <end position="100"/>
    </location>
</feature>
<feature type="transmembrane region" description="Helical" evidence="2">
    <location>
        <begin position="160"/>
        <end position="183"/>
    </location>
</feature>
<dbReference type="EMBL" id="BAAASE010000015">
    <property type="protein sequence ID" value="GAA2424271.1"/>
    <property type="molecule type" value="Genomic_DNA"/>
</dbReference>